<keyword evidence="2" id="KW-1185">Reference proteome</keyword>
<organism evidence="1 2">
    <name type="scientific">Shewanella psychrophila</name>
    <dbReference type="NCBI Taxonomy" id="225848"/>
    <lineage>
        <taxon>Bacteria</taxon>
        <taxon>Pseudomonadati</taxon>
        <taxon>Pseudomonadota</taxon>
        <taxon>Gammaproteobacteria</taxon>
        <taxon>Alteromonadales</taxon>
        <taxon>Shewanellaceae</taxon>
        <taxon>Shewanella</taxon>
    </lineage>
</organism>
<dbReference type="EMBL" id="CP014782">
    <property type="protein sequence ID" value="AQS40017.1"/>
    <property type="molecule type" value="Genomic_DNA"/>
</dbReference>
<sequence>MNMNDIRKTKSVLNLVKTCLLFVVCTSVFATPIYIKGDGLTDAQKQLQKEQMRINAYKSESKDDEVVITPMGGCTPTPGCVGNAIQ</sequence>
<dbReference type="AlphaFoldDB" id="A0A1S6HWR4"/>
<reference evidence="1 2" key="1">
    <citation type="submission" date="2016-03" db="EMBL/GenBank/DDBJ databases">
        <title>Complete genome sequence of Shewanella psychrophila WP2, a deep sea bacterium isolated from west Pacific sediment.</title>
        <authorList>
            <person name="Xu G."/>
            <person name="Jian H."/>
        </authorList>
    </citation>
    <scope>NUCLEOTIDE SEQUENCE [LARGE SCALE GENOMIC DNA]</scope>
    <source>
        <strain evidence="1 2">WP2</strain>
    </source>
</reference>
<dbReference type="OrthoDB" id="6272511at2"/>
<proteinExistence type="predicted"/>
<evidence type="ECO:0000313" key="1">
    <source>
        <dbReference type="EMBL" id="AQS40017.1"/>
    </source>
</evidence>
<name>A0A1S6HWR4_9GAMM</name>
<dbReference type="KEGG" id="spsw:Sps_04937"/>
<dbReference type="RefSeq" id="WP_077754863.1">
    <property type="nucleotide sequence ID" value="NZ_CP014782.1"/>
</dbReference>
<accession>A0A1S6HWR4</accession>
<gene>
    <name evidence="1" type="ORF">Sps_04937</name>
</gene>
<protein>
    <submittedName>
        <fullName evidence="1">Uncharacterized protein</fullName>
    </submittedName>
</protein>
<evidence type="ECO:0000313" key="2">
    <source>
        <dbReference type="Proteomes" id="UP000189545"/>
    </source>
</evidence>
<dbReference type="Proteomes" id="UP000189545">
    <property type="component" value="Chromosome"/>
</dbReference>